<protein>
    <submittedName>
        <fullName evidence="1">Uncharacterized protein</fullName>
    </submittedName>
</protein>
<dbReference type="EMBL" id="CP014230">
    <property type="protein sequence ID" value="AMD93658.1"/>
    <property type="molecule type" value="Genomic_DNA"/>
</dbReference>
<dbReference type="Pfam" id="PF16587">
    <property type="entry name" value="DUF5061"/>
    <property type="match status" value="1"/>
</dbReference>
<reference evidence="2" key="1">
    <citation type="submission" date="2016-02" db="EMBL/GenBank/DDBJ databases">
        <authorList>
            <person name="Holder M.E."/>
            <person name="Ajami N.J."/>
            <person name="Petrosino J.F."/>
        </authorList>
    </citation>
    <scope>NUCLEOTIDE SEQUENCE [LARGE SCALE GENOMIC DNA]</scope>
    <source>
        <strain evidence="2">DSM 12838</strain>
    </source>
</reference>
<evidence type="ECO:0000313" key="1">
    <source>
        <dbReference type="EMBL" id="AMD93658.1"/>
    </source>
</evidence>
<accession>A0A0X8JSC3</accession>
<dbReference type="RefSeq" id="WP_066607616.1">
    <property type="nucleotide sequence ID" value="NZ_CP014230.1"/>
</dbReference>
<dbReference type="AlphaFoldDB" id="A0A0X8JSC3"/>
<dbReference type="Proteomes" id="UP000063964">
    <property type="component" value="Chromosome"/>
</dbReference>
<dbReference type="KEGG" id="doa:AXF15_11470"/>
<keyword evidence="2" id="KW-1185">Reference proteome</keyword>
<proteinExistence type="predicted"/>
<gene>
    <name evidence="1" type="ORF">AXF15_11470</name>
</gene>
<dbReference type="InterPro" id="IPR032258">
    <property type="entry name" value="DUF5061"/>
</dbReference>
<dbReference type="OrthoDB" id="5459964at2"/>
<evidence type="ECO:0000313" key="2">
    <source>
        <dbReference type="Proteomes" id="UP000063964"/>
    </source>
</evidence>
<organism evidence="1 2">
    <name type="scientific">Desulfomicrobium orale DSM 12838</name>
    <dbReference type="NCBI Taxonomy" id="888061"/>
    <lineage>
        <taxon>Bacteria</taxon>
        <taxon>Pseudomonadati</taxon>
        <taxon>Thermodesulfobacteriota</taxon>
        <taxon>Desulfovibrionia</taxon>
        <taxon>Desulfovibrionales</taxon>
        <taxon>Desulfomicrobiaceae</taxon>
        <taxon>Desulfomicrobium</taxon>
    </lineage>
</organism>
<sequence length="122" mass="13076">MPSFHPPQAGPALVLIFFAALMLAGCGHTVSEPPISEPAPLGPMEAFLAAELPGQSIVLDDPEFGENIRVTVEDMFVSANGEHCKRGTVLSSHGNAEVVVICRDKNGYWKMAPRVWGHAIEP</sequence>
<name>A0A0X8JSC3_9BACT</name>